<evidence type="ECO:0008006" key="3">
    <source>
        <dbReference type="Google" id="ProtNLM"/>
    </source>
</evidence>
<sequence>MQGNAVEVWDKFFATHTPQPIEFHAPFKAIFELKDHEGAIAFLEAAIRHGQGRTWMYEVLPLEMQLAERSTDDIERAMLSRSDFRTVDQSSMMLSAAYLVRFQQLPRALHLYRQASSLNPARPEPYALGLRLAKKLKDNDAVQWAALGILSHVWTTDHQLLHRQAENALLDLEQELSRVGKTAEAKAVAEKMAAAKTHDMQIILRWQGEADLDLIIEEPNGTLCSLQHPQSPAGGVLLHDGMGPRQTETYEEIVYPQALTGTYRIKIQHVWGRVVAKRALLTVTQYKGTDSETTKTQVIALTDEETVVRVQLKQGRRTQPVTISAVPHMARPPVPVRNRSRIVQASAQGRQARDDFLRTRRLAKPGGNRRAGVGYQPVISVIPEGSSLSASAVISADRRYVRMRLTPTFSQVTDVFTFSFLNTGSGN</sequence>
<protein>
    <recommendedName>
        <fullName evidence="3">Tetratricopeptide repeat protein</fullName>
    </recommendedName>
</protein>
<accession>A0A517ZSM1</accession>
<dbReference type="EMBL" id="CP036276">
    <property type="protein sequence ID" value="QDU45491.1"/>
    <property type="molecule type" value="Genomic_DNA"/>
</dbReference>
<organism evidence="1 2">
    <name type="scientific">Symmachiella dynata</name>
    <dbReference type="NCBI Taxonomy" id="2527995"/>
    <lineage>
        <taxon>Bacteria</taxon>
        <taxon>Pseudomonadati</taxon>
        <taxon>Planctomycetota</taxon>
        <taxon>Planctomycetia</taxon>
        <taxon>Planctomycetales</taxon>
        <taxon>Planctomycetaceae</taxon>
        <taxon>Symmachiella</taxon>
    </lineage>
</organism>
<evidence type="ECO:0000313" key="1">
    <source>
        <dbReference type="EMBL" id="QDU45491.1"/>
    </source>
</evidence>
<dbReference type="AlphaFoldDB" id="A0A517ZSM1"/>
<gene>
    <name evidence="1" type="ORF">Mal52_39850</name>
</gene>
<proteinExistence type="predicted"/>
<name>A0A517ZSM1_9PLAN</name>
<dbReference type="Proteomes" id="UP000319383">
    <property type="component" value="Chromosome"/>
</dbReference>
<reference evidence="1 2" key="1">
    <citation type="submission" date="2019-02" db="EMBL/GenBank/DDBJ databases">
        <title>Deep-cultivation of Planctomycetes and their phenomic and genomic characterization uncovers novel biology.</title>
        <authorList>
            <person name="Wiegand S."/>
            <person name="Jogler M."/>
            <person name="Boedeker C."/>
            <person name="Pinto D."/>
            <person name="Vollmers J."/>
            <person name="Rivas-Marin E."/>
            <person name="Kohn T."/>
            <person name="Peeters S.H."/>
            <person name="Heuer A."/>
            <person name="Rast P."/>
            <person name="Oberbeckmann S."/>
            <person name="Bunk B."/>
            <person name="Jeske O."/>
            <person name="Meyerdierks A."/>
            <person name="Storesund J.E."/>
            <person name="Kallscheuer N."/>
            <person name="Luecker S."/>
            <person name="Lage O.M."/>
            <person name="Pohl T."/>
            <person name="Merkel B.J."/>
            <person name="Hornburger P."/>
            <person name="Mueller R.-W."/>
            <person name="Bruemmer F."/>
            <person name="Labrenz M."/>
            <person name="Spormann A.M."/>
            <person name="Op den Camp H."/>
            <person name="Overmann J."/>
            <person name="Amann R."/>
            <person name="Jetten M.S.M."/>
            <person name="Mascher T."/>
            <person name="Medema M.H."/>
            <person name="Devos D.P."/>
            <person name="Kaster A.-K."/>
            <person name="Ovreas L."/>
            <person name="Rohde M."/>
            <person name="Galperin M.Y."/>
            <person name="Jogler C."/>
        </authorList>
    </citation>
    <scope>NUCLEOTIDE SEQUENCE [LARGE SCALE GENOMIC DNA]</scope>
    <source>
        <strain evidence="1 2">Mal52</strain>
    </source>
</reference>
<keyword evidence="2" id="KW-1185">Reference proteome</keyword>
<evidence type="ECO:0000313" key="2">
    <source>
        <dbReference type="Proteomes" id="UP000319383"/>
    </source>
</evidence>
<dbReference type="KEGG" id="sdyn:Mal52_39850"/>